<keyword evidence="2" id="KW-0597">Phosphoprotein</keyword>
<protein>
    <submittedName>
        <fullName evidence="9">Uncharacterized protein</fullName>
    </submittedName>
</protein>
<evidence type="ECO:0000313" key="10">
    <source>
        <dbReference type="Proteomes" id="UP000261380"/>
    </source>
</evidence>
<evidence type="ECO:0000256" key="4">
    <source>
        <dbReference type="ARBA" id="ARBA00022842"/>
    </source>
</evidence>
<dbReference type="Proteomes" id="UP000261380">
    <property type="component" value="Unplaced"/>
</dbReference>
<organism evidence="9 10">
    <name type="scientific">Xiphophorus couchianus</name>
    <name type="common">Monterrey platyfish</name>
    <dbReference type="NCBI Taxonomy" id="32473"/>
    <lineage>
        <taxon>Eukaryota</taxon>
        <taxon>Metazoa</taxon>
        <taxon>Chordata</taxon>
        <taxon>Craniata</taxon>
        <taxon>Vertebrata</taxon>
        <taxon>Euteleostomi</taxon>
        <taxon>Actinopterygii</taxon>
        <taxon>Neopterygii</taxon>
        <taxon>Teleostei</taxon>
        <taxon>Neoteleostei</taxon>
        <taxon>Acanthomorphata</taxon>
        <taxon>Ovalentaria</taxon>
        <taxon>Atherinomorphae</taxon>
        <taxon>Cyprinodontiformes</taxon>
        <taxon>Poeciliidae</taxon>
        <taxon>Poeciliinae</taxon>
        <taxon>Xiphophorus</taxon>
    </lineage>
</organism>
<keyword evidence="5" id="KW-0413">Isomerase</keyword>
<dbReference type="FunFam" id="3.40.120.10:FF:000018">
    <property type="entry name" value="Glucose 1,6-bisphosphate synthase"/>
    <property type="match status" value="1"/>
</dbReference>
<reference evidence="9" key="1">
    <citation type="submission" date="2025-08" db="UniProtKB">
        <authorList>
            <consortium name="Ensembl"/>
        </authorList>
    </citation>
    <scope>IDENTIFICATION</scope>
</reference>
<dbReference type="FunFam" id="3.40.120.10:FF:000017">
    <property type="entry name" value="glucose 1,6-bisphosphate synthase"/>
    <property type="match status" value="1"/>
</dbReference>
<dbReference type="GO" id="GO:0046872">
    <property type="term" value="F:metal ion binding"/>
    <property type="evidence" value="ECO:0007669"/>
    <property type="project" value="UniProtKB-KW"/>
</dbReference>
<comment type="similarity">
    <text evidence="1">Belongs to the phosphohexose mutase family.</text>
</comment>
<dbReference type="Ensembl" id="ENSXCOT00000017644.1">
    <property type="protein sequence ID" value="ENSXCOP00000017422.1"/>
    <property type="gene ID" value="ENSXCOG00000013135.1"/>
</dbReference>
<dbReference type="Pfam" id="PF02880">
    <property type="entry name" value="PGM_PMM_III"/>
    <property type="match status" value="1"/>
</dbReference>
<dbReference type="InterPro" id="IPR005845">
    <property type="entry name" value="A-D-PHexomutase_a/b/a-II"/>
</dbReference>
<dbReference type="InterPro" id="IPR016055">
    <property type="entry name" value="A-D-PHexomutase_a/b/a-I/II/III"/>
</dbReference>
<dbReference type="PANTHER" id="PTHR45745:SF2">
    <property type="entry name" value="GLUCOSE 1,6-BISPHOSPHATE SYNTHASE"/>
    <property type="match status" value="1"/>
</dbReference>
<dbReference type="SUPFAM" id="SSF53738">
    <property type="entry name" value="Phosphoglucomutase, first 3 domains"/>
    <property type="match status" value="3"/>
</dbReference>
<evidence type="ECO:0000259" key="8">
    <source>
        <dbReference type="Pfam" id="PF02880"/>
    </source>
</evidence>
<evidence type="ECO:0000256" key="5">
    <source>
        <dbReference type="ARBA" id="ARBA00023235"/>
    </source>
</evidence>
<dbReference type="SUPFAM" id="SSF55957">
    <property type="entry name" value="Phosphoglucomutase, C-terminal domain"/>
    <property type="match status" value="1"/>
</dbReference>
<dbReference type="GeneTree" id="ENSGT00940000158353"/>
<dbReference type="InterPro" id="IPR036900">
    <property type="entry name" value="A-D-PHexomutase_C_sf"/>
</dbReference>
<dbReference type="GO" id="GO:0005975">
    <property type="term" value="P:carbohydrate metabolic process"/>
    <property type="evidence" value="ECO:0007669"/>
    <property type="project" value="InterPro"/>
</dbReference>
<dbReference type="Gene3D" id="3.40.120.10">
    <property type="entry name" value="Alpha-D-Glucose-1,6-Bisphosphate, subunit A, domain 3"/>
    <property type="match status" value="3"/>
</dbReference>
<keyword evidence="4" id="KW-0460">Magnesium</keyword>
<feature type="domain" description="Alpha-D-phosphohexomutase alpha/beta/alpha" evidence="7">
    <location>
        <begin position="214"/>
        <end position="317"/>
    </location>
</feature>
<evidence type="ECO:0000259" key="6">
    <source>
        <dbReference type="Pfam" id="PF02878"/>
    </source>
</evidence>
<keyword evidence="10" id="KW-1185">Reference proteome</keyword>
<evidence type="ECO:0000256" key="2">
    <source>
        <dbReference type="ARBA" id="ARBA00022553"/>
    </source>
</evidence>
<dbReference type="AlphaFoldDB" id="A0A3B5M201"/>
<dbReference type="GO" id="GO:0005634">
    <property type="term" value="C:nucleus"/>
    <property type="evidence" value="ECO:0007669"/>
    <property type="project" value="TreeGrafter"/>
</dbReference>
<accession>A0A3B5M201</accession>
<dbReference type="CDD" id="cd05799">
    <property type="entry name" value="PGM2"/>
    <property type="match status" value="1"/>
</dbReference>
<evidence type="ECO:0000259" key="7">
    <source>
        <dbReference type="Pfam" id="PF02879"/>
    </source>
</evidence>
<evidence type="ECO:0000313" key="9">
    <source>
        <dbReference type="Ensembl" id="ENSXCOP00000017422.1"/>
    </source>
</evidence>
<dbReference type="InterPro" id="IPR005844">
    <property type="entry name" value="A-D-PHexomutase_a/b/a-I"/>
</dbReference>
<name>A0A3B5M201_9TELE</name>
<dbReference type="Pfam" id="PF02878">
    <property type="entry name" value="PGM_PMM_I"/>
    <property type="match status" value="1"/>
</dbReference>
<dbReference type="Pfam" id="PF02879">
    <property type="entry name" value="PGM_PMM_II"/>
    <property type="match status" value="1"/>
</dbReference>
<evidence type="ECO:0000256" key="1">
    <source>
        <dbReference type="ARBA" id="ARBA00010231"/>
    </source>
</evidence>
<dbReference type="GO" id="GO:0016868">
    <property type="term" value="F:intramolecular phosphotransferase activity"/>
    <property type="evidence" value="ECO:0007669"/>
    <property type="project" value="InterPro"/>
</dbReference>
<dbReference type="STRING" id="32473.ENSXCOP00000017422"/>
<dbReference type="PANTHER" id="PTHR45745">
    <property type="entry name" value="PHOSPHOMANNOMUTASE 45A"/>
    <property type="match status" value="1"/>
</dbReference>
<feature type="domain" description="Alpha-D-phosphohexomutase alpha/beta/alpha" evidence="6">
    <location>
        <begin position="67"/>
        <end position="162"/>
    </location>
</feature>
<feature type="domain" description="Alpha-D-phosphohexomutase alpha/beta/alpha" evidence="8">
    <location>
        <begin position="328"/>
        <end position="456"/>
    </location>
</feature>
<keyword evidence="3" id="KW-0479">Metal-binding</keyword>
<dbReference type="InterPro" id="IPR005846">
    <property type="entry name" value="A-D-PHexomutase_a/b/a-III"/>
</dbReference>
<proteinExistence type="inferred from homology"/>
<evidence type="ECO:0000256" key="3">
    <source>
        <dbReference type="ARBA" id="ARBA00022723"/>
    </source>
</evidence>
<sequence>MEDTAGTGGNGDLNANLGWRSTGDPQLDKAVQQWLDWDRNKWTRAQVESLVAAGRLEDLRSRLCSRMSFGTAGLRAPMGAGFNRINDLTVIQSSQGLHAYLCRCFADLSSRGVVVGYDTRGQEESGCSSQRLAKLTAAVMLSRDVPVHLFSSFVPTPYVVYWCSGAQIASPHDKEVLRCIEEQLEPWSASCWDEELVNRSSLRTDPLTQINSCYMDDLTSLCFHRDLNRSCTLKFVHSSFHGVGHDFVQQAFRVFGFAPPVPVPEQKDPDPNFSSVRCPNPEEGQSVLELSLLLAERENARIVLATDPDADRLAVAERCRCGWKVFSGNELAALLGWWMFFNWKESHPDPADTNNIYMLATTVSSKILQAFARIEGFHFEETLPGFKWIGNRIHELSKTGNRVIFAFEESIGFLCGSIVPEKDGVSVAVVVAEMAAYLQTRKLSLNQQLQNIYRTYGYHMSKTSYVTCNDPPTIQRIFSRIRNFAGDDLYPKTCGGIRIVHVRDVTTGYDSSRPDLRSVLPVSRSSQMITFTLQNGVVATLRTSGTEPKIKYYTEFCAAPGESDVSQLEDELRKVTDALLDEFLEPDKNHLIRRSV</sequence>
<dbReference type="GO" id="GO:0047933">
    <property type="term" value="F:glucose-1,6-bisphosphate synthase activity"/>
    <property type="evidence" value="ECO:0007669"/>
    <property type="project" value="TreeGrafter"/>
</dbReference>
<reference evidence="9" key="2">
    <citation type="submission" date="2025-09" db="UniProtKB">
        <authorList>
            <consortium name="Ensembl"/>
        </authorList>
    </citation>
    <scope>IDENTIFICATION</scope>
</reference>